<accession>A0A381XGG2</accession>
<name>A0A381XGG2_9ZZZZ</name>
<proteinExistence type="predicted"/>
<gene>
    <name evidence="1" type="ORF">METZ01_LOCUS116689</name>
</gene>
<dbReference type="EMBL" id="UINC01015095">
    <property type="protein sequence ID" value="SVA63835.1"/>
    <property type="molecule type" value="Genomic_DNA"/>
</dbReference>
<dbReference type="AlphaFoldDB" id="A0A381XGG2"/>
<organism evidence="1">
    <name type="scientific">marine metagenome</name>
    <dbReference type="NCBI Taxonomy" id="408172"/>
    <lineage>
        <taxon>unclassified sequences</taxon>
        <taxon>metagenomes</taxon>
        <taxon>ecological metagenomes</taxon>
    </lineage>
</organism>
<reference evidence="1" key="1">
    <citation type="submission" date="2018-05" db="EMBL/GenBank/DDBJ databases">
        <authorList>
            <person name="Lanie J.A."/>
            <person name="Ng W.-L."/>
            <person name="Kazmierczak K.M."/>
            <person name="Andrzejewski T.M."/>
            <person name="Davidsen T.M."/>
            <person name="Wayne K.J."/>
            <person name="Tettelin H."/>
            <person name="Glass J.I."/>
            <person name="Rusch D."/>
            <person name="Podicherti R."/>
            <person name="Tsui H.-C.T."/>
            <person name="Winkler M.E."/>
        </authorList>
    </citation>
    <scope>NUCLEOTIDE SEQUENCE</scope>
</reference>
<protein>
    <submittedName>
        <fullName evidence="1">Uncharacterized protein</fullName>
    </submittedName>
</protein>
<sequence>MSWSYNPKIAETTLVWANPRSLATTNGITFVFFSSRYLDVSVPWVYLLNGYYIFNIVGFPIRKSADQIVCANPRSLSQLITSFFASESLGIPHTLLNSLL</sequence>
<evidence type="ECO:0000313" key="1">
    <source>
        <dbReference type="EMBL" id="SVA63835.1"/>
    </source>
</evidence>